<evidence type="ECO:0008006" key="3">
    <source>
        <dbReference type="Google" id="ProtNLM"/>
    </source>
</evidence>
<evidence type="ECO:0000313" key="1">
    <source>
        <dbReference type="EMBL" id="KZN63299.1"/>
    </source>
</evidence>
<organism evidence="1 2">
    <name type="scientific">Pseudoalteromonas luteoviolacea CPMOR-1</name>
    <dbReference type="NCBI Taxonomy" id="1365248"/>
    <lineage>
        <taxon>Bacteria</taxon>
        <taxon>Pseudomonadati</taxon>
        <taxon>Pseudomonadota</taxon>
        <taxon>Gammaproteobacteria</taxon>
        <taxon>Alteromonadales</taxon>
        <taxon>Pseudoalteromonadaceae</taxon>
        <taxon>Pseudoalteromonas</taxon>
    </lineage>
</organism>
<reference evidence="1 2" key="1">
    <citation type="submission" date="2013-07" db="EMBL/GenBank/DDBJ databases">
        <title>Comparative Genomic and Metabolomic Analysis of Twelve Strains of Pseudoalteromonas luteoviolacea.</title>
        <authorList>
            <person name="Vynne N.G."/>
            <person name="Mansson M."/>
            <person name="Gram L."/>
        </authorList>
    </citation>
    <scope>NUCLEOTIDE SEQUENCE [LARGE SCALE GENOMIC DNA]</scope>
    <source>
        <strain evidence="1 2">CPMOR-1</strain>
    </source>
</reference>
<sequence length="43" mass="4781">MKELSLYEVQEVNGAGFFDLIIDGIVNAVANIVVDKLIGYFFD</sequence>
<dbReference type="RefSeq" id="WP_269202340.1">
    <property type="nucleotide sequence ID" value="NZ_AUYC01000028.1"/>
</dbReference>
<name>A0A161YNE2_9GAMM</name>
<proteinExistence type="predicted"/>
<dbReference type="PATRIC" id="fig|1365248.3.peg.2495"/>
<dbReference type="Proteomes" id="UP000076486">
    <property type="component" value="Unassembled WGS sequence"/>
</dbReference>
<dbReference type="EMBL" id="AUYC01000028">
    <property type="protein sequence ID" value="KZN63299.1"/>
    <property type="molecule type" value="Genomic_DNA"/>
</dbReference>
<evidence type="ECO:0000313" key="2">
    <source>
        <dbReference type="Proteomes" id="UP000076486"/>
    </source>
</evidence>
<protein>
    <recommendedName>
        <fullName evidence="3">Bacteriocin</fullName>
    </recommendedName>
</protein>
<dbReference type="AlphaFoldDB" id="A0A161YNE2"/>
<gene>
    <name evidence="1" type="ORF">N473_17880</name>
</gene>
<accession>A0A161YNE2</accession>
<comment type="caution">
    <text evidence="1">The sequence shown here is derived from an EMBL/GenBank/DDBJ whole genome shotgun (WGS) entry which is preliminary data.</text>
</comment>